<reference evidence="2 3" key="1">
    <citation type="journal article" date="2016" name="Nat. Commun.">
        <title>Extremotolerant tardigrade genome and improved radiotolerance of human cultured cells by tardigrade-unique protein.</title>
        <authorList>
            <person name="Hashimoto T."/>
            <person name="Horikawa D.D."/>
            <person name="Saito Y."/>
            <person name="Kuwahara H."/>
            <person name="Kozuka-Hata H."/>
            <person name="Shin-I T."/>
            <person name="Minakuchi Y."/>
            <person name="Ohishi K."/>
            <person name="Motoyama A."/>
            <person name="Aizu T."/>
            <person name="Enomoto A."/>
            <person name="Kondo K."/>
            <person name="Tanaka S."/>
            <person name="Hara Y."/>
            <person name="Koshikawa S."/>
            <person name="Sagara H."/>
            <person name="Miura T."/>
            <person name="Yokobori S."/>
            <person name="Miyagawa K."/>
            <person name="Suzuki Y."/>
            <person name="Kubo T."/>
            <person name="Oyama M."/>
            <person name="Kohara Y."/>
            <person name="Fujiyama A."/>
            <person name="Arakawa K."/>
            <person name="Katayama T."/>
            <person name="Toyoda A."/>
            <person name="Kunieda T."/>
        </authorList>
    </citation>
    <scope>NUCLEOTIDE SEQUENCE [LARGE SCALE GENOMIC DNA]</scope>
    <source>
        <strain evidence="2 3">YOKOZUNA-1</strain>
    </source>
</reference>
<feature type="region of interest" description="Disordered" evidence="1">
    <location>
        <begin position="1"/>
        <end position="20"/>
    </location>
</feature>
<dbReference type="Proteomes" id="UP000186922">
    <property type="component" value="Unassembled WGS sequence"/>
</dbReference>
<feature type="compositionally biased region" description="Basic and acidic residues" evidence="1">
    <location>
        <begin position="1"/>
        <end position="10"/>
    </location>
</feature>
<dbReference type="EMBL" id="BDGG01000003">
    <property type="protein sequence ID" value="GAU95776.1"/>
    <property type="molecule type" value="Genomic_DNA"/>
</dbReference>
<keyword evidence="3" id="KW-1185">Reference proteome</keyword>
<dbReference type="AlphaFoldDB" id="A0A1D1V1R8"/>
<evidence type="ECO:0008006" key="4">
    <source>
        <dbReference type="Google" id="ProtNLM"/>
    </source>
</evidence>
<gene>
    <name evidence="2" type="primary">RvY_07336-1</name>
    <name evidence="2" type="synonym">RvY_07336.1</name>
    <name evidence="2" type="ORF">RvY_07336</name>
</gene>
<sequence length="92" mass="10481">MSGAEQDVKPKLANNAGDANTEPAEEFIRLKCGRHKQIYLHRRVHSIPLLGMKLKKTLAERMGVDVMPLRFQYDGKNQDTFPPARKMVQLCC</sequence>
<evidence type="ECO:0000313" key="2">
    <source>
        <dbReference type="EMBL" id="GAU95776.1"/>
    </source>
</evidence>
<protein>
    <recommendedName>
        <fullName evidence="4">Ubiquitin-like domain-containing protein</fullName>
    </recommendedName>
</protein>
<evidence type="ECO:0000256" key="1">
    <source>
        <dbReference type="SAM" id="MobiDB-lite"/>
    </source>
</evidence>
<proteinExistence type="predicted"/>
<accession>A0A1D1V1R8</accession>
<evidence type="ECO:0000313" key="3">
    <source>
        <dbReference type="Proteomes" id="UP000186922"/>
    </source>
</evidence>
<name>A0A1D1V1R8_RAMVA</name>
<comment type="caution">
    <text evidence="2">The sequence shown here is derived from an EMBL/GenBank/DDBJ whole genome shotgun (WGS) entry which is preliminary data.</text>
</comment>
<organism evidence="2 3">
    <name type="scientific">Ramazzottius varieornatus</name>
    <name type="common">Water bear</name>
    <name type="synonym">Tardigrade</name>
    <dbReference type="NCBI Taxonomy" id="947166"/>
    <lineage>
        <taxon>Eukaryota</taxon>
        <taxon>Metazoa</taxon>
        <taxon>Ecdysozoa</taxon>
        <taxon>Tardigrada</taxon>
        <taxon>Eutardigrada</taxon>
        <taxon>Parachela</taxon>
        <taxon>Hypsibioidea</taxon>
        <taxon>Ramazzottiidae</taxon>
        <taxon>Ramazzottius</taxon>
    </lineage>
</organism>